<keyword evidence="3" id="KW-0732">Signal</keyword>
<evidence type="ECO:0000256" key="2">
    <source>
        <dbReference type="SAM" id="Coils"/>
    </source>
</evidence>
<dbReference type="PANTHER" id="PTHR30469">
    <property type="entry name" value="MULTIDRUG RESISTANCE PROTEIN MDTA"/>
    <property type="match status" value="1"/>
</dbReference>
<dbReference type="Gene3D" id="1.10.287.470">
    <property type="entry name" value="Helix hairpin bin"/>
    <property type="match status" value="1"/>
</dbReference>
<dbReference type="GO" id="GO:1990281">
    <property type="term" value="C:efflux pump complex"/>
    <property type="evidence" value="ECO:0007669"/>
    <property type="project" value="TreeGrafter"/>
</dbReference>
<comment type="caution">
    <text evidence="5">The sequence shown here is derived from an EMBL/GenBank/DDBJ whole genome shotgun (WGS) entry which is preliminary data.</text>
</comment>
<keyword evidence="6" id="KW-1185">Reference proteome</keyword>
<dbReference type="GO" id="GO:0015562">
    <property type="term" value="F:efflux transmembrane transporter activity"/>
    <property type="evidence" value="ECO:0007669"/>
    <property type="project" value="TreeGrafter"/>
</dbReference>
<dbReference type="Proteomes" id="UP000234626">
    <property type="component" value="Unassembled WGS sequence"/>
</dbReference>
<feature type="signal peptide" evidence="3">
    <location>
        <begin position="1"/>
        <end position="27"/>
    </location>
</feature>
<dbReference type="AlphaFoldDB" id="A0A2N5EMN4"/>
<keyword evidence="2" id="KW-0175">Coiled coil</keyword>
<dbReference type="Gene3D" id="2.40.50.100">
    <property type="match status" value="1"/>
</dbReference>
<name>A0A2N5EMN4_9GAMM</name>
<evidence type="ECO:0000313" key="5">
    <source>
        <dbReference type="EMBL" id="PLR49314.1"/>
    </source>
</evidence>
<accession>A0A2N5EMN4</accession>
<dbReference type="PANTHER" id="PTHR30469:SF18">
    <property type="entry name" value="RESISTANCE-NODULATION-CELL DIVISION (RND) EFFLUX MEMBRANE FUSION PROTEIN-RELATED"/>
    <property type="match status" value="1"/>
</dbReference>
<dbReference type="EMBL" id="PJZK01000010">
    <property type="protein sequence ID" value="PLR49314.1"/>
    <property type="molecule type" value="Genomic_DNA"/>
</dbReference>
<sequence>MLRLYSARLVVCLLPLALVGCGDNTPAHDPRTQPPRVRSATVERAADTSRAFTGVVVARTQSDLGFRVQGKILERLVDTGQTVKRGQPLMQLDPVDLRLQAQAQQQAVDAARARAKKAGNDEARYRGLVAAGAVSASEFDQIKAAADAARAELSAAQAQAGVAQNAMGYAVLPADADGVVMETLAEPGQVVSAGQAVIRLARAGQREALVHLPETLRPAVGSEAQAALYGSETQPVAAHLRLLSDAADPVTRTFEARYVLTGALANAPLGATVTLHLTTNRGDSQVMQVPLASLYDPGNGPGVWRISGQPAKVSWQPVRVLSLSDEAARVTGGVMPGEKVVALGAHLLHEGEAVRLGEQAAGAVGSLP</sequence>
<dbReference type="Gene3D" id="2.40.30.170">
    <property type="match status" value="1"/>
</dbReference>
<comment type="similarity">
    <text evidence="1">Belongs to the membrane fusion protein (MFP) (TC 8.A.1) family.</text>
</comment>
<evidence type="ECO:0000259" key="4">
    <source>
        <dbReference type="Pfam" id="PF25917"/>
    </source>
</evidence>
<dbReference type="RefSeq" id="WP_101828234.1">
    <property type="nucleotide sequence ID" value="NZ_JAWJZE010000004.1"/>
</dbReference>
<dbReference type="SUPFAM" id="SSF111369">
    <property type="entry name" value="HlyD-like secretion proteins"/>
    <property type="match status" value="1"/>
</dbReference>
<feature type="coiled-coil region" evidence="2">
    <location>
        <begin position="139"/>
        <end position="166"/>
    </location>
</feature>
<dbReference type="InterPro" id="IPR006143">
    <property type="entry name" value="RND_pump_MFP"/>
</dbReference>
<dbReference type="NCBIfam" id="TIGR01730">
    <property type="entry name" value="RND_mfp"/>
    <property type="match status" value="1"/>
</dbReference>
<organism evidence="5 6">
    <name type="scientific">Chimaeribacter arupi</name>
    <dbReference type="NCBI Taxonomy" id="2060066"/>
    <lineage>
        <taxon>Bacteria</taxon>
        <taxon>Pseudomonadati</taxon>
        <taxon>Pseudomonadota</taxon>
        <taxon>Gammaproteobacteria</taxon>
        <taxon>Enterobacterales</taxon>
        <taxon>Yersiniaceae</taxon>
        <taxon>Chimaeribacter</taxon>
    </lineage>
</organism>
<evidence type="ECO:0000313" key="6">
    <source>
        <dbReference type="Proteomes" id="UP000234626"/>
    </source>
</evidence>
<dbReference type="OrthoDB" id="9806939at2"/>
<proteinExistence type="inferred from homology"/>
<dbReference type="PROSITE" id="PS51257">
    <property type="entry name" value="PROKAR_LIPOPROTEIN"/>
    <property type="match status" value="1"/>
</dbReference>
<feature type="chain" id="PRO_5014788455" evidence="3">
    <location>
        <begin position="28"/>
        <end position="368"/>
    </location>
</feature>
<evidence type="ECO:0000256" key="3">
    <source>
        <dbReference type="SAM" id="SignalP"/>
    </source>
</evidence>
<feature type="domain" description="Multidrug resistance protein MdtA-like barrel-sandwich hybrid" evidence="4">
    <location>
        <begin position="63"/>
        <end position="196"/>
    </location>
</feature>
<dbReference type="Gene3D" id="2.40.420.20">
    <property type="match status" value="1"/>
</dbReference>
<dbReference type="Pfam" id="PF25917">
    <property type="entry name" value="BSH_RND"/>
    <property type="match status" value="1"/>
</dbReference>
<reference evidence="5 6" key="1">
    <citation type="submission" date="2017-12" db="EMBL/GenBank/DDBJ databases">
        <title>Characterization of six clinical isolates of Enterochimera gen. nov., a novel genus of the Yersiniaciae family and the three species Enterochimera arupensis sp. nov., Enterochimera coloradensis sp. nov, and Enterochimera californica sp. nov.</title>
        <authorList>
            <person name="Rossi A."/>
            <person name="Fisher M."/>
        </authorList>
    </citation>
    <scope>NUCLEOTIDE SEQUENCE [LARGE SCALE GENOMIC DNA]</scope>
    <source>
        <strain evidence="5 6">2016Iso1</strain>
    </source>
</reference>
<gene>
    <name evidence="5" type="ORF">CYR34_11530</name>
</gene>
<evidence type="ECO:0000256" key="1">
    <source>
        <dbReference type="ARBA" id="ARBA00009477"/>
    </source>
</evidence>
<dbReference type="InterPro" id="IPR058625">
    <property type="entry name" value="MdtA-like_BSH"/>
</dbReference>
<protein>
    <submittedName>
        <fullName evidence="5">Efflux RND transporter periplasmic adaptor subunit</fullName>
    </submittedName>
</protein>